<dbReference type="Proteomes" id="UP000660708">
    <property type="component" value="Unassembled WGS sequence"/>
</dbReference>
<reference evidence="2 3" key="1">
    <citation type="submission" date="2015-06" db="EMBL/GenBank/DDBJ databases">
        <title>Genome sequence of Pseudoalteromonas peptidolytica.</title>
        <authorList>
            <person name="Xie B.-B."/>
            <person name="Rong J.-C."/>
            <person name="Qin Q.-L."/>
            <person name="Zhang Y.-Z."/>
        </authorList>
    </citation>
    <scope>NUCLEOTIDE SEQUENCE [LARGE SCALE GENOMIC DNA]</scope>
    <source>
        <strain evidence="2 3">F12-50-A1</strain>
    </source>
</reference>
<keyword evidence="1" id="KW-0732">Signal</keyword>
<feature type="signal peptide" evidence="1">
    <location>
        <begin position="1"/>
        <end position="23"/>
    </location>
</feature>
<protein>
    <submittedName>
        <fullName evidence="2">Uncharacterized protein</fullName>
    </submittedName>
</protein>
<dbReference type="RefSeq" id="WP_147390567.1">
    <property type="nucleotide sequence ID" value="NZ_AQHF01000034.1"/>
</dbReference>
<evidence type="ECO:0000313" key="3">
    <source>
        <dbReference type="Proteomes" id="UP000660708"/>
    </source>
</evidence>
<evidence type="ECO:0000313" key="2">
    <source>
        <dbReference type="EMBL" id="MBE0348722.1"/>
    </source>
</evidence>
<organism evidence="2 3">
    <name type="scientific">Pseudoalteromonas peptidolytica F12-50-A1</name>
    <dbReference type="NCBI Taxonomy" id="1315280"/>
    <lineage>
        <taxon>Bacteria</taxon>
        <taxon>Pseudomonadati</taxon>
        <taxon>Pseudomonadota</taxon>
        <taxon>Gammaproteobacteria</taxon>
        <taxon>Alteromonadales</taxon>
        <taxon>Pseudoalteromonadaceae</taxon>
        <taxon>Pseudoalteromonas</taxon>
    </lineage>
</organism>
<accession>A0A8I0T6R2</accession>
<dbReference type="EMBL" id="AQHF01000034">
    <property type="protein sequence ID" value="MBE0348722.1"/>
    <property type="molecule type" value="Genomic_DNA"/>
</dbReference>
<name>A0A8I0T6R2_9GAMM</name>
<dbReference type="PROSITE" id="PS51257">
    <property type="entry name" value="PROKAR_LIPOPROTEIN"/>
    <property type="match status" value="1"/>
</dbReference>
<gene>
    <name evidence="2" type="ORF">PPEP_b0537</name>
</gene>
<feature type="chain" id="PRO_5034804363" evidence="1">
    <location>
        <begin position="24"/>
        <end position="155"/>
    </location>
</feature>
<comment type="caution">
    <text evidence="2">The sequence shown here is derived from an EMBL/GenBank/DDBJ whole genome shotgun (WGS) entry which is preliminary data.</text>
</comment>
<proteinExistence type="predicted"/>
<evidence type="ECO:0000256" key="1">
    <source>
        <dbReference type="SAM" id="SignalP"/>
    </source>
</evidence>
<sequence length="155" mass="17493">MKRFSLPAILSLLILLWVGAACATELDCNTTSPIPVTKSMSITDDAIQLPVNQPDQHKQVMPFKLSHDDNDHDTGFLPERERSNHPSYFLHPKQQAEYALAFALAEPKYVPAMVYQMEKPNDLPWYMSDTRPANGSIDTCKPANLIFKGRLSYDV</sequence>
<dbReference type="AlphaFoldDB" id="A0A8I0T6R2"/>
<keyword evidence="3" id="KW-1185">Reference proteome</keyword>